<keyword evidence="1" id="KW-0805">Transcription regulation</keyword>
<feature type="compositionally biased region" description="Low complexity" evidence="4">
    <location>
        <begin position="25"/>
        <end position="34"/>
    </location>
</feature>
<evidence type="ECO:0000259" key="5">
    <source>
        <dbReference type="PROSITE" id="PS50995"/>
    </source>
</evidence>
<keyword evidence="7" id="KW-1185">Reference proteome</keyword>
<dbReference type="GO" id="GO:0003700">
    <property type="term" value="F:DNA-binding transcription factor activity"/>
    <property type="evidence" value="ECO:0007669"/>
    <property type="project" value="InterPro"/>
</dbReference>
<keyword evidence="2" id="KW-0238">DNA-binding</keyword>
<dbReference type="KEGG" id="sfy:GFH48_00025"/>
<dbReference type="EMBL" id="CP045643">
    <property type="protein sequence ID" value="QFZ71883.1"/>
    <property type="molecule type" value="Genomic_DNA"/>
</dbReference>
<dbReference type="Proteomes" id="UP000326179">
    <property type="component" value="Chromosome"/>
</dbReference>
<dbReference type="InterPro" id="IPR036388">
    <property type="entry name" value="WH-like_DNA-bd_sf"/>
</dbReference>
<evidence type="ECO:0000256" key="1">
    <source>
        <dbReference type="ARBA" id="ARBA00023015"/>
    </source>
</evidence>
<dbReference type="GO" id="GO:0006950">
    <property type="term" value="P:response to stress"/>
    <property type="evidence" value="ECO:0007669"/>
    <property type="project" value="TreeGrafter"/>
</dbReference>
<dbReference type="GO" id="GO:0003677">
    <property type="term" value="F:DNA binding"/>
    <property type="evidence" value="ECO:0007669"/>
    <property type="project" value="UniProtKB-KW"/>
</dbReference>
<dbReference type="SUPFAM" id="SSF46785">
    <property type="entry name" value="Winged helix' DNA-binding domain"/>
    <property type="match status" value="1"/>
</dbReference>
<dbReference type="Gene3D" id="1.10.10.10">
    <property type="entry name" value="Winged helix-like DNA-binding domain superfamily/Winged helix DNA-binding domain"/>
    <property type="match status" value="1"/>
</dbReference>
<feature type="domain" description="HTH marR-type" evidence="5">
    <location>
        <begin position="42"/>
        <end position="169"/>
    </location>
</feature>
<dbReference type="InterPro" id="IPR036390">
    <property type="entry name" value="WH_DNA-bd_sf"/>
</dbReference>
<evidence type="ECO:0000256" key="3">
    <source>
        <dbReference type="ARBA" id="ARBA00023163"/>
    </source>
</evidence>
<dbReference type="InterPro" id="IPR023187">
    <property type="entry name" value="Tscrpt_reg_MarR-type_CS"/>
</dbReference>
<accession>A0A5Q0L4L0</accession>
<dbReference type="PANTHER" id="PTHR33164:SF57">
    <property type="entry name" value="MARR-FAMILY TRANSCRIPTIONAL REGULATOR"/>
    <property type="match status" value="1"/>
</dbReference>
<dbReference type="AlphaFoldDB" id="A0A5Q0L4L0"/>
<evidence type="ECO:0000256" key="4">
    <source>
        <dbReference type="SAM" id="MobiDB-lite"/>
    </source>
</evidence>
<organism evidence="6 7">
    <name type="scientific">Streptomyces fagopyri</name>
    <dbReference type="NCBI Taxonomy" id="2662397"/>
    <lineage>
        <taxon>Bacteria</taxon>
        <taxon>Bacillati</taxon>
        <taxon>Actinomycetota</taxon>
        <taxon>Actinomycetes</taxon>
        <taxon>Kitasatosporales</taxon>
        <taxon>Streptomycetaceae</taxon>
        <taxon>Streptomyces</taxon>
    </lineage>
</organism>
<evidence type="ECO:0000313" key="7">
    <source>
        <dbReference type="Proteomes" id="UP000326179"/>
    </source>
</evidence>
<dbReference type="PROSITE" id="PS50995">
    <property type="entry name" value="HTH_MARR_2"/>
    <property type="match status" value="1"/>
</dbReference>
<evidence type="ECO:0000313" key="6">
    <source>
        <dbReference type="EMBL" id="QFZ71883.1"/>
    </source>
</evidence>
<feature type="region of interest" description="Disordered" evidence="4">
    <location>
        <begin position="1"/>
        <end position="35"/>
    </location>
</feature>
<dbReference type="PANTHER" id="PTHR33164">
    <property type="entry name" value="TRANSCRIPTIONAL REGULATOR, MARR FAMILY"/>
    <property type="match status" value="1"/>
</dbReference>
<dbReference type="SMART" id="SM00347">
    <property type="entry name" value="HTH_MARR"/>
    <property type="match status" value="1"/>
</dbReference>
<dbReference type="Pfam" id="PF01047">
    <property type="entry name" value="MarR"/>
    <property type="match status" value="1"/>
</dbReference>
<name>A0A5Q0L4L0_9ACTN</name>
<keyword evidence="3" id="KW-0804">Transcription</keyword>
<proteinExistence type="predicted"/>
<protein>
    <submittedName>
        <fullName evidence="6">MarR family transcriptional regulator</fullName>
    </submittedName>
</protein>
<sequence>MQLVGDVKRGTHVGNPPPEGDHSTSPGESEGPESIRQLSEGVDRLMRMFIRTRAQLLDRARDDIDWSVQILMSVLVKHGPMRVKKLAELVDSDPSTVSRHVAQLVRDGFLEKRSDADDGRACQLVATDKARRSVADRTRSRDAHFEEMLHAWDNHDREKLAALLVRFIDDFETYKTALAAQDWKGFRPPVSQEETTA</sequence>
<gene>
    <name evidence="6" type="ORF">GFH48_00025</name>
</gene>
<dbReference type="InterPro" id="IPR000835">
    <property type="entry name" value="HTH_MarR-typ"/>
</dbReference>
<dbReference type="InterPro" id="IPR039422">
    <property type="entry name" value="MarR/SlyA-like"/>
</dbReference>
<dbReference type="CDD" id="cd00090">
    <property type="entry name" value="HTH_ARSR"/>
    <property type="match status" value="1"/>
</dbReference>
<dbReference type="PROSITE" id="PS01117">
    <property type="entry name" value="HTH_MARR_1"/>
    <property type="match status" value="1"/>
</dbReference>
<reference evidence="6 7" key="1">
    <citation type="submission" date="2019-10" db="EMBL/GenBank/DDBJ databases">
        <title>A novel species.</title>
        <authorList>
            <person name="Gao J."/>
        </authorList>
    </citation>
    <scope>NUCLEOTIDE SEQUENCE [LARGE SCALE GENOMIC DNA]</scope>
    <source>
        <strain evidence="6 7">QMT-28</strain>
    </source>
</reference>
<dbReference type="InterPro" id="IPR011991">
    <property type="entry name" value="ArsR-like_HTH"/>
</dbReference>
<evidence type="ECO:0000256" key="2">
    <source>
        <dbReference type="ARBA" id="ARBA00023125"/>
    </source>
</evidence>